<keyword evidence="1" id="KW-0732">Signal</keyword>
<dbReference type="SUPFAM" id="SSF57302">
    <property type="entry name" value="Snake toxin-like"/>
    <property type="match status" value="1"/>
</dbReference>
<feature type="signal peptide" evidence="1">
    <location>
        <begin position="1"/>
        <end position="20"/>
    </location>
</feature>
<feature type="chain" id="PRO_5044753826" evidence="1">
    <location>
        <begin position="21"/>
        <end position="111"/>
    </location>
</feature>
<reference evidence="2 3" key="1">
    <citation type="journal article" date="2021" name="BMC Biol.">
        <title>Horizontally acquired antibacterial genes associated with adaptive radiation of ladybird beetles.</title>
        <authorList>
            <person name="Li H.S."/>
            <person name="Tang X.F."/>
            <person name="Huang Y.H."/>
            <person name="Xu Z.Y."/>
            <person name="Chen M.L."/>
            <person name="Du X.Y."/>
            <person name="Qiu B.Y."/>
            <person name="Chen P.T."/>
            <person name="Zhang W."/>
            <person name="Slipinski A."/>
            <person name="Escalona H.E."/>
            <person name="Waterhouse R.M."/>
            <person name="Zwick A."/>
            <person name="Pang H."/>
        </authorList>
    </citation>
    <scope>NUCLEOTIDE SEQUENCE [LARGE SCALE GENOMIC DNA]</scope>
    <source>
        <strain evidence="2">SYSU2018</strain>
    </source>
</reference>
<keyword evidence="3" id="KW-1185">Reference proteome</keyword>
<dbReference type="InterPro" id="IPR045860">
    <property type="entry name" value="Snake_toxin-like_sf"/>
</dbReference>
<protein>
    <submittedName>
        <fullName evidence="2">Uncharacterized protein</fullName>
    </submittedName>
</protein>
<dbReference type="Gene3D" id="2.10.60.10">
    <property type="entry name" value="CD59"/>
    <property type="match status" value="1"/>
</dbReference>
<accession>A0ABD2NDN6</accession>
<sequence>MMKTFLLVSAILAYLHMAGALQCYSCNAYRSNDMKECLNIDGTAEVETCPEEYTSCFEVGIDYKKSKKYSNQRGCSPTKICDDIKYEYKDQVRKCRDCSSDKCNNSTLSGK</sequence>
<dbReference type="EMBL" id="JABFTP020000103">
    <property type="protein sequence ID" value="KAL3276858.1"/>
    <property type="molecule type" value="Genomic_DNA"/>
</dbReference>
<comment type="caution">
    <text evidence="2">The sequence shown here is derived from an EMBL/GenBank/DDBJ whole genome shotgun (WGS) entry which is preliminary data.</text>
</comment>
<evidence type="ECO:0000313" key="2">
    <source>
        <dbReference type="EMBL" id="KAL3276858.1"/>
    </source>
</evidence>
<name>A0ABD2NDN6_9CUCU</name>
<evidence type="ECO:0000256" key="1">
    <source>
        <dbReference type="SAM" id="SignalP"/>
    </source>
</evidence>
<evidence type="ECO:0000313" key="3">
    <source>
        <dbReference type="Proteomes" id="UP001516400"/>
    </source>
</evidence>
<dbReference type="AlphaFoldDB" id="A0ABD2NDN6"/>
<gene>
    <name evidence="2" type="ORF">HHI36_012221</name>
</gene>
<organism evidence="2 3">
    <name type="scientific">Cryptolaemus montrouzieri</name>
    <dbReference type="NCBI Taxonomy" id="559131"/>
    <lineage>
        <taxon>Eukaryota</taxon>
        <taxon>Metazoa</taxon>
        <taxon>Ecdysozoa</taxon>
        <taxon>Arthropoda</taxon>
        <taxon>Hexapoda</taxon>
        <taxon>Insecta</taxon>
        <taxon>Pterygota</taxon>
        <taxon>Neoptera</taxon>
        <taxon>Endopterygota</taxon>
        <taxon>Coleoptera</taxon>
        <taxon>Polyphaga</taxon>
        <taxon>Cucujiformia</taxon>
        <taxon>Coccinelloidea</taxon>
        <taxon>Coccinellidae</taxon>
        <taxon>Scymninae</taxon>
        <taxon>Scymnini</taxon>
        <taxon>Cryptolaemus</taxon>
    </lineage>
</organism>
<proteinExistence type="predicted"/>
<dbReference type="Proteomes" id="UP001516400">
    <property type="component" value="Unassembled WGS sequence"/>
</dbReference>